<keyword evidence="5" id="KW-1185">Reference proteome</keyword>
<feature type="compositionally biased region" description="Basic and acidic residues" evidence="2">
    <location>
        <begin position="560"/>
        <end position="575"/>
    </location>
</feature>
<feature type="region of interest" description="Disordered" evidence="2">
    <location>
        <begin position="554"/>
        <end position="594"/>
    </location>
</feature>
<organism evidence="4 5">
    <name type="scientific">Galdieria sulphuraria</name>
    <name type="common">Red alga</name>
    <dbReference type="NCBI Taxonomy" id="130081"/>
    <lineage>
        <taxon>Eukaryota</taxon>
        <taxon>Rhodophyta</taxon>
        <taxon>Bangiophyceae</taxon>
        <taxon>Galdieriales</taxon>
        <taxon>Galdieriaceae</taxon>
        <taxon>Galdieria</taxon>
    </lineage>
</organism>
<accession>M2XTB3</accession>
<feature type="region of interest" description="Disordered" evidence="2">
    <location>
        <begin position="948"/>
        <end position="970"/>
    </location>
</feature>
<dbReference type="InterPro" id="IPR011009">
    <property type="entry name" value="Kinase-like_dom_sf"/>
</dbReference>
<dbReference type="PROSITE" id="PS50088">
    <property type="entry name" value="ANK_REPEAT"/>
    <property type="match status" value="1"/>
</dbReference>
<dbReference type="Gramene" id="EME26878">
    <property type="protein sequence ID" value="EME26878"/>
    <property type="gene ID" value="Gasu_55630"/>
</dbReference>
<feature type="region of interest" description="Disordered" evidence="2">
    <location>
        <begin position="783"/>
        <end position="821"/>
    </location>
</feature>
<feature type="compositionally biased region" description="Polar residues" evidence="2">
    <location>
        <begin position="396"/>
        <end position="422"/>
    </location>
</feature>
<dbReference type="EMBL" id="KB454541">
    <property type="protein sequence ID" value="EME26878.1"/>
    <property type="molecule type" value="Genomic_DNA"/>
</dbReference>
<dbReference type="OrthoDB" id="4062651at2759"/>
<dbReference type="GO" id="GO:0005524">
    <property type="term" value="F:ATP binding"/>
    <property type="evidence" value="ECO:0007669"/>
    <property type="project" value="InterPro"/>
</dbReference>
<dbReference type="InterPro" id="IPR008271">
    <property type="entry name" value="Ser/Thr_kinase_AS"/>
</dbReference>
<dbReference type="PANTHER" id="PTHR13902">
    <property type="entry name" value="SERINE/THREONINE-PROTEIN KINASE WNK WITH NO LYSINE -RELATED"/>
    <property type="match status" value="1"/>
</dbReference>
<feature type="region of interest" description="Disordered" evidence="2">
    <location>
        <begin position="610"/>
        <end position="633"/>
    </location>
</feature>
<evidence type="ECO:0000256" key="1">
    <source>
        <dbReference type="PROSITE-ProRule" id="PRU00023"/>
    </source>
</evidence>
<dbReference type="GO" id="GO:0004674">
    <property type="term" value="F:protein serine/threonine kinase activity"/>
    <property type="evidence" value="ECO:0007669"/>
    <property type="project" value="UniProtKB-KW"/>
</dbReference>
<feature type="compositionally biased region" description="Polar residues" evidence="2">
    <location>
        <begin position="785"/>
        <end position="821"/>
    </location>
</feature>
<evidence type="ECO:0000313" key="5">
    <source>
        <dbReference type="Proteomes" id="UP000030680"/>
    </source>
</evidence>
<keyword evidence="1" id="KW-0040">ANK repeat</keyword>
<gene>
    <name evidence="4" type="ORF">Gasu_55630</name>
</gene>
<dbReference type="GeneID" id="17085828"/>
<dbReference type="KEGG" id="gsl:Gasu_55630"/>
<evidence type="ECO:0000313" key="4">
    <source>
        <dbReference type="EMBL" id="EME26878.1"/>
    </source>
</evidence>
<dbReference type="eggNOG" id="KOG0498">
    <property type="taxonomic scope" value="Eukaryota"/>
</dbReference>
<dbReference type="SMART" id="SM00220">
    <property type="entry name" value="S_TKc"/>
    <property type="match status" value="1"/>
</dbReference>
<dbReference type="SUPFAM" id="SSF48403">
    <property type="entry name" value="Ankyrin repeat"/>
    <property type="match status" value="1"/>
</dbReference>
<dbReference type="PROSITE" id="PS50011">
    <property type="entry name" value="PROTEIN_KINASE_DOM"/>
    <property type="match status" value="1"/>
</dbReference>
<dbReference type="STRING" id="130081.M2XTB3"/>
<dbReference type="SMART" id="SM00248">
    <property type="entry name" value="ANK"/>
    <property type="match status" value="2"/>
</dbReference>
<feature type="compositionally biased region" description="Polar residues" evidence="2">
    <location>
        <begin position="576"/>
        <end position="585"/>
    </location>
</feature>
<feature type="region of interest" description="Disordered" evidence="2">
    <location>
        <begin position="396"/>
        <end position="446"/>
    </location>
</feature>
<feature type="repeat" description="ANK" evidence="1">
    <location>
        <begin position="723"/>
        <end position="755"/>
    </location>
</feature>
<dbReference type="InterPro" id="IPR036770">
    <property type="entry name" value="Ankyrin_rpt-contain_sf"/>
</dbReference>
<dbReference type="Gene3D" id="1.10.510.10">
    <property type="entry name" value="Transferase(Phosphotransferase) domain 1"/>
    <property type="match status" value="1"/>
</dbReference>
<feature type="domain" description="Protein kinase" evidence="3">
    <location>
        <begin position="105"/>
        <end position="363"/>
    </location>
</feature>
<name>M2XTB3_GALSU</name>
<reference evidence="5" key="1">
    <citation type="journal article" date="2013" name="Science">
        <title>Gene transfer from bacteria and archaea facilitated evolution of an extremophilic eukaryote.</title>
        <authorList>
            <person name="Schonknecht G."/>
            <person name="Chen W.H."/>
            <person name="Ternes C.M."/>
            <person name="Barbier G.G."/>
            <person name="Shrestha R.P."/>
            <person name="Stanke M."/>
            <person name="Brautigam A."/>
            <person name="Baker B.J."/>
            <person name="Banfield J.F."/>
            <person name="Garavito R.M."/>
            <person name="Carr K."/>
            <person name="Wilkerson C."/>
            <person name="Rensing S.A."/>
            <person name="Gagneul D."/>
            <person name="Dickenson N.E."/>
            <person name="Oesterhelt C."/>
            <person name="Lercher M.J."/>
            <person name="Weber A.P."/>
        </authorList>
    </citation>
    <scope>NUCLEOTIDE SEQUENCE [LARGE SCALE GENOMIC DNA]</scope>
    <source>
        <strain evidence="5">074W</strain>
    </source>
</reference>
<keyword evidence="4" id="KW-0418">Kinase</keyword>
<dbReference type="InterPro" id="IPR000719">
    <property type="entry name" value="Prot_kinase_dom"/>
</dbReference>
<feature type="compositionally biased region" description="Basic and acidic residues" evidence="2">
    <location>
        <begin position="423"/>
        <end position="435"/>
    </location>
</feature>
<sequence>MAHFFWRQLSGYCWNQLLRPLKIEAHSRLPHFCCPDLTLKLSPNIGSVKSVIEKGTVKPATSVSSPSTVPFPYFSGPIFQMEESLGFKADEQEYNAESDPTGRYVRSNVELGRGAYKTVYKAFDRVEALEVAWNKLHVERFAKSDIYKVLNEVELLRKLRHKNILVFHAAWQKEDQHGRATCDFITELMTSGTLKEYIKKAQTIKVKVIRRWGENILEAIEYLHSQNPPIMHRDLKCDNIFINGNTGTLKVGDLGLSAVRDKPMALSVLGTPEFMAPELYEEKYSEKVDIYAFGMCLLEMVTMEYPYSECKNAAQIFRKVMRGEKPNAFKRLKDCEIKRVIAECLLPERQRPSASDLLHLDLFTKWEEDDGVLDNRSLMCTEDELEKACSDQMESSLSSVTGLSNRSNELQSEGTVGPSTQKSVKEDKQDEKSESRLPYVSSHSEGASMKVNGDLASCANRNLIFHGDSQFLRPVGNPAVELLRPTTSTDGVFRLCLQIPVEGSSKKIEFDFDPRNDSPESLAEEMVIELNLNSSQLESIKEEIENQMVKILHSIPSDEQSQRMQDESCNSEKIDAQSQTNTASEDASCHIFSPRDSGKEVVPIVIVGPVLGESNDDNDSESSTSSSVRDEAVVVHKSRNVSPLSTLHSRRKAVSDGENSFVQPTLNGTISRDSRSYPLFMEDSDIEDVGLGFSLMEAVARNDSFEVQRLLDKGAPVTYFDYDRRTPLHVAASEGNVEVAKLLVERGASTEARDRWGSTPVLEALVAGHKSLAKMLRNASRPRSWLSSCPSSARSQMSASPARKSPNSARTPRIDSLNSQQAMSAEDLVSIMYGQEAYPSDETESIRASHDSSTSDDGSGNISSPYYIRNNEIYSGRSDTKRQQNALTKNLDALNIDLEHLPLHQSKETDPDSDEEEELRRLEEAFLKELLELERKRQQAILDLRQRLSEKKRSSSASLKDFNVESYSNH</sequence>
<dbReference type="Gene3D" id="1.25.40.20">
    <property type="entry name" value="Ankyrin repeat-containing domain"/>
    <property type="match status" value="1"/>
</dbReference>
<dbReference type="InterPro" id="IPR002110">
    <property type="entry name" value="Ankyrin_rpt"/>
</dbReference>
<keyword evidence="4" id="KW-0723">Serine/threonine-protein kinase</keyword>
<feature type="region of interest" description="Disordered" evidence="2">
    <location>
        <begin position="840"/>
        <end position="867"/>
    </location>
</feature>
<dbReference type="InterPro" id="IPR050588">
    <property type="entry name" value="WNK_Ser-Thr_kinase"/>
</dbReference>
<protein>
    <submittedName>
        <fullName evidence="4">Serine/threonine protein kinase</fullName>
        <ecNumber evidence="4">2.7.11.1</ecNumber>
    </submittedName>
</protein>
<dbReference type="SUPFAM" id="SSF56112">
    <property type="entry name" value="Protein kinase-like (PK-like)"/>
    <property type="match status" value="1"/>
</dbReference>
<keyword evidence="4" id="KW-0808">Transferase</keyword>
<dbReference type="FunFam" id="1.10.510.10:FF:001565">
    <property type="entry name" value="WNK protein kinase"/>
    <property type="match status" value="1"/>
</dbReference>
<dbReference type="Pfam" id="PF12796">
    <property type="entry name" value="Ank_2"/>
    <property type="match status" value="1"/>
</dbReference>
<dbReference type="RefSeq" id="XP_005703398.1">
    <property type="nucleotide sequence ID" value="XM_005703341.1"/>
</dbReference>
<evidence type="ECO:0000259" key="3">
    <source>
        <dbReference type="PROSITE" id="PS50011"/>
    </source>
</evidence>
<proteinExistence type="predicted"/>
<dbReference type="Proteomes" id="UP000030680">
    <property type="component" value="Unassembled WGS sequence"/>
</dbReference>
<dbReference type="Pfam" id="PF00069">
    <property type="entry name" value="Pkinase"/>
    <property type="match status" value="1"/>
</dbReference>
<feature type="compositionally biased region" description="Low complexity" evidence="2">
    <location>
        <begin position="851"/>
        <end position="864"/>
    </location>
</feature>
<dbReference type="EC" id="2.7.11.1" evidence="4"/>
<dbReference type="PROSITE" id="PS50297">
    <property type="entry name" value="ANK_REP_REGION"/>
    <property type="match status" value="1"/>
</dbReference>
<dbReference type="eggNOG" id="KOG0584">
    <property type="taxonomic scope" value="Eukaryota"/>
</dbReference>
<dbReference type="CDD" id="cd13983">
    <property type="entry name" value="STKc_WNK"/>
    <property type="match status" value="1"/>
</dbReference>
<dbReference type="PROSITE" id="PS00108">
    <property type="entry name" value="PROTEIN_KINASE_ST"/>
    <property type="match status" value="1"/>
</dbReference>
<dbReference type="AlphaFoldDB" id="M2XTB3"/>
<evidence type="ECO:0000256" key="2">
    <source>
        <dbReference type="SAM" id="MobiDB-lite"/>
    </source>
</evidence>
<dbReference type="Gene3D" id="3.30.200.20">
    <property type="entry name" value="Phosphorylase Kinase, domain 1"/>
    <property type="match status" value="1"/>
</dbReference>